<feature type="region of interest" description="Disordered" evidence="4">
    <location>
        <begin position="1"/>
        <end position="42"/>
    </location>
</feature>
<proteinExistence type="predicted"/>
<dbReference type="AlphaFoldDB" id="A0A158PK90"/>
<dbReference type="WBParaSite" id="ACOC_0000975601-mRNA-1">
    <property type="protein sequence ID" value="ACOC_0000975601-mRNA-1"/>
    <property type="gene ID" value="ACOC_0000975601"/>
</dbReference>
<sequence>MNDDEREGICVESRHGPHCTTESGTVTSKDEQSNDKNPSRMTEDHTVVICEEVLKRREILLDMCSTRETEINRKRAEAWDEVHMATMTRCQRKLRLEQIKRVWRHQKNRVRHILNIEKLGSNTEVTLEDVIAARKGFMTDYEIAIARAYVEVPPRCRSPSSRRLDELDLSFRKRVAASPSIRIDDSVTSVLDRIAAECAVEAQNQAQTDPAINPVSNARTVPTQSMIESDDSSCTSENVQPVKRKRTGRRQLSIINEQYEMIKAQRIAFEEQAQMYRAMRSFIEESTRTIRDLVGRVNGEQQSSAIESSPSESNLEFAPSNHME</sequence>
<organism evidence="8">
    <name type="scientific">Angiostrongylus costaricensis</name>
    <name type="common">Nematode worm</name>
    <dbReference type="NCBI Taxonomy" id="334426"/>
    <lineage>
        <taxon>Eukaryota</taxon>
        <taxon>Metazoa</taxon>
        <taxon>Ecdysozoa</taxon>
        <taxon>Nematoda</taxon>
        <taxon>Chromadorea</taxon>
        <taxon>Rhabditida</taxon>
        <taxon>Rhabditina</taxon>
        <taxon>Rhabditomorpha</taxon>
        <taxon>Strongyloidea</taxon>
        <taxon>Metastrongylidae</taxon>
        <taxon>Angiostrongylus</taxon>
    </lineage>
</organism>
<feature type="domain" description="Myb/SANT-like DNA-binding" evidence="5">
    <location>
        <begin position="40"/>
        <end position="112"/>
    </location>
</feature>
<protein>
    <recommendedName>
        <fullName evidence="2">Regulatory protein zeste</fullName>
    </recommendedName>
</protein>
<dbReference type="EMBL" id="UYYA01004347">
    <property type="protein sequence ID" value="VDM61342.1"/>
    <property type="molecule type" value="Genomic_DNA"/>
</dbReference>
<dbReference type="OMA" id="IKRVWRH"/>
<evidence type="ECO:0000313" key="6">
    <source>
        <dbReference type="EMBL" id="VDM61342.1"/>
    </source>
</evidence>
<evidence type="ECO:0000256" key="1">
    <source>
        <dbReference type="ARBA" id="ARBA00011764"/>
    </source>
</evidence>
<reference evidence="6 7" key="2">
    <citation type="submission" date="2018-11" db="EMBL/GenBank/DDBJ databases">
        <authorList>
            <consortium name="Pathogen Informatics"/>
        </authorList>
    </citation>
    <scope>NUCLEOTIDE SEQUENCE [LARGE SCALE GENOMIC DNA]</scope>
    <source>
        <strain evidence="6 7">Costa Rica</strain>
    </source>
</reference>
<gene>
    <name evidence="6" type="ORF">ACOC_LOCUS9757</name>
</gene>
<feature type="compositionally biased region" description="Low complexity" evidence="4">
    <location>
        <begin position="300"/>
        <end position="313"/>
    </location>
</feature>
<comment type="function">
    <text evidence="3">Involved in transvection phenomena (= synapsis-dependent gene expression), where the synaptic pairing of chromosomes carrying genes with which zeste interacts influences the expression of these genes. Zeste binds to DNA and stimulates transcription from a nearby promoter.</text>
</comment>
<feature type="region of interest" description="Disordered" evidence="4">
    <location>
        <begin position="298"/>
        <end position="324"/>
    </location>
</feature>
<reference evidence="8" key="1">
    <citation type="submission" date="2016-04" db="UniProtKB">
        <authorList>
            <consortium name="WormBaseParasite"/>
        </authorList>
    </citation>
    <scope>IDENTIFICATION</scope>
</reference>
<feature type="compositionally biased region" description="Basic and acidic residues" evidence="4">
    <location>
        <begin position="28"/>
        <end position="42"/>
    </location>
</feature>
<dbReference type="OrthoDB" id="5795618at2759"/>
<dbReference type="Proteomes" id="UP000267027">
    <property type="component" value="Unassembled WGS sequence"/>
</dbReference>
<dbReference type="Pfam" id="PF13873">
    <property type="entry name" value="Myb_DNA-bind_5"/>
    <property type="match status" value="1"/>
</dbReference>
<keyword evidence="7" id="KW-1185">Reference proteome</keyword>
<evidence type="ECO:0000256" key="4">
    <source>
        <dbReference type="SAM" id="MobiDB-lite"/>
    </source>
</evidence>
<accession>A0A158PK90</accession>
<evidence type="ECO:0000256" key="3">
    <source>
        <dbReference type="ARBA" id="ARBA00025466"/>
    </source>
</evidence>
<comment type="subunit">
    <text evidence="1">Self-associates forming complexes of several hundred monomers.</text>
</comment>
<evidence type="ECO:0000313" key="8">
    <source>
        <dbReference type="WBParaSite" id="ACOC_0000975601-mRNA-1"/>
    </source>
</evidence>
<evidence type="ECO:0000259" key="5">
    <source>
        <dbReference type="Pfam" id="PF13873"/>
    </source>
</evidence>
<name>A0A158PK90_ANGCS</name>
<evidence type="ECO:0000313" key="7">
    <source>
        <dbReference type="Proteomes" id="UP000267027"/>
    </source>
</evidence>
<evidence type="ECO:0000256" key="2">
    <source>
        <dbReference type="ARBA" id="ARBA00016807"/>
    </source>
</evidence>
<dbReference type="InterPro" id="IPR028002">
    <property type="entry name" value="Myb_DNA-bind_5"/>
</dbReference>